<evidence type="ECO:0000313" key="2">
    <source>
        <dbReference type="Proteomes" id="UP000535589"/>
    </source>
</evidence>
<keyword evidence="2" id="KW-1185">Reference proteome</keyword>
<dbReference type="RefSeq" id="WP_168837828.1">
    <property type="nucleotide sequence ID" value="NZ_JABAIK010000028.1"/>
</dbReference>
<proteinExistence type="predicted"/>
<dbReference type="EMBL" id="JABAIK010000028">
    <property type="protein sequence ID" value="NLS14744.1"/>
    <property type="molecule type" value="Genomic_DNA"/>
</dbReference>
<protein>
    <submittedName>
        <fullName evidence="1">Uncharacterized protein</fullName>
    </submittedName>
</protein>
<comment type="caution">
    <text evidence="1">The sequence shown here is derived from an EMBL/GenBank/DDBJ whole genome shotgun (WGS) entry which is preliminary data.</text>
</comment>
<dbReference type="Proteomes" id="UP000535589">
    <property type="component" value="Unassembled WGS sequence"/>
</dbReference>
<reference evidence="1 2" key="1">
    <citation type="submission" date="2020-04" db="EMBL/GenBank/DDBJ databases">
        <title>Vibrio sp. SM6, a novel species isolated from seawater.</title>
        <authorList>
            <person name="Wang X."/>
        </authorList>
    </citation>
    <scope>NUCLEOTIDE SEQUENCE [LARGE SCALE GENOMIC DNA]</scope>
    <source>
        <strain evidence="1 2">SM6</strain>
    </source>
</reference>
<sequence>MSDLNIPQELQGTYITTSKGVEKYEVVAARNYCRNHIVKFYNESEQLNVLMSANSDEIKKMNDFIVSCRAWSNMESPTIEGLLAITP</sequence>
<dbReference type="AlphaFoldDB" id="A0A7X8TTU9"/>
<name>A0A7X8TTU9_9VIBR</name>
<accession>A0A7X8TTU9</accession>
<evidence type="ECO:0000313" key="1">
    <source>
        <dbReference type="EMBL" id="NLS14744.1"/>
    </source>
</evidence>
<gene>
    <name evidence="1" type="ORF">HGP28_17945</name>
</gene>
<organism evidence="1 2">
    <name type="scientific">Vibrio agarilyticus</name>
    <dbReference type="NCBI Taxonomy" id="2726741"/>
    <lineage>
        <taxon>Bacteria</taxon>
        <taxon>Pseudomonadati</taxon>
        <taxon>Pseudomonadota</taxon>
        <taxon>Gammaproteobacteria</taxon>
        <taxon>Vibrionales</taxon>
        <taxon>Vibrionaceae</taxon>
        <taxon>Vibrio</taxon>
    </lineage>
</organism>